<dbReference type="GO" id="GO:0004674">
    <property type="term" value="F:protein serine/threonine kinase activity"/>
    <property type="evidence" value="ECO:0007669"/>
    <property type="project" value="UniProtKB-KW"/>
</dbReference>
<dbReference type="SMART" id="SM00220">
    <property type="entry name" value="S_TKc"/>
    <property type="match status" value="1"/>
</dbReference>
<dbReference type="RefSeq" id="WP_239169819.1">
    <property type="nucleotide sequence ID" value="NZ_BONA01000021.1"/>
</dbReference>
<dbReference type="PROSITE" id="PS00108">
    <property type="entry name" value="PROTEIN_KINASE_ST"/>
    <property type="match status" value="1"/>
</dbReference>
<evidence type="ECO:0000313" key="8">
    <source>
        <dbReference type="Proteomes" id="UP000245697"/>
    </source>
</evidence>
<evidence type="ECO:0000313" key="7">
    <source>
        <dbReference type="EMBL" id="PWK52038.1"/>
    </source>
</evidence>
<feature type="compositionally biased region" description="Basic and acidic residues" evidence="5">
    <location>
        <begin position="44"/>
        <end position="143"/>
    </location>
</feature>
<dbReference type="Gene3D" id="3.30.200.20">
    <property type="entry name" value="Phosphorylase Kinase, domain 1"/>
    <property type="match status" value="1"/>
</dbReference>
<feature type="region of interest" description="Disordered" evidence="5">
    <location>
        <begin position="35"/>
        <end position="143"/>
    </location>
</feature>
<evidence type="ECO:0000256" key="3">
    <source>
        <dbReference type="ARBA" id="ARBA00022777"/>
    </source>
</evidence>
<dbReference type="PANTHER" id="PTHR43289">
    <property type="entry name" value="MITOGEN-ACTIVATED PROTEIN KINASE KINASE KINASE 20-RELATED"/>
    <property type="match status" value="1"/>
</dbReference>
<evidence type="ECO:0000256" key="5">
    <source>
        <dbReference type="SAM" id="MobiDB-lite"/>
    </source>
</evidence>
<dbReference type="Gene3D" id="2.60.120.560">
    <property type="entry name" value="Exo-inulinase, domain 1"/>
    <property type="match status" value="1"/>
</dbReference>
<protein>
    <submittedName>
        <fullName evidence="7">Serine/threonine protein kinase</fullName>
    </submittedName>
</protein>
<keyword evidence="3 7" id="KW-0418">Kinase</keyword>
<dbReference type="InterPro" id="IPR008271">
    <property type="entry name" value="Ser/Thr_kinase_AS"/>
</dbReference>
<dbReference type="Gene3D" id="1.10.510.10">
    <property type="entry name" value="Transferase(Phosphotransferase) domain 1"/>
    <property type="match status" value="1"/>
</dbReference>
<comment type="caution">
    <text evidence="7">The sequence shown here is derived from an EMBL/GenBank/DDBJ whole genome shotgun (WGS) entry which is preliminary data.</text>
</comment>
<keyword evidence="2" id="KW-0547">Nucleotide-binding</keyword>
<evidence type="ECO:0000256" key="2">
    <source>
        <dbReference type="ARBA" id="ARBA00022741"/>
    </source>
</evidence>
<gene>
    <name evidence="7" type="ORF">BC793_10147</name>
</gene>
<evidence type="ECO:0000256" key="1">
    <source>
        <dbReference type="ARBA" id="ARBA00022679"/>
    </source>
</evidence>
<keyword evidence="1" id="KW-0808">Transferase</keyword>
<name>A0A316FTI2_9ACTN</name>
<keyword evidence="8" id="KW-1185">Reference proteome</keyword>
<proteinExistence type="predicted"/>
<feature type="domain" description="Protein kinase" evidence="6">
    <location>
        <begin position="16"/>
        <end position="383"/>
    </location>
</feature>
<reference evidence="7 8" key="1">
    <citation type="submission" date="2018-05" db="EMBL/GenBank/DDBJ databases">
        <title>Genomic Encyclopedia of Archaeal and Bacterial Type Strains, Phase II (KMG-II): from individual species to whole genera.</title>
        <authorList>
            <person name="Goeker M."/>
        </authorList>
    </citation>
    <scope>NUCLEOTIDE SEQUENCE [LARGE SCALE GENOMIC DNA]</scope>
    <source>
        <strain evidence="7 8">DSM 45184</strain>
    </source>
</reference>
<keyword evidence="4" id="KW-0067">ATP-binding</keyword>
<evidence type="ECO:0000256" key="4">
    <source>
        <dbReference type="ARBA" id="ARBA00022840"/>
    </source>
</evidence>
<dbReference type="Pfam" id="PF00069">
    <property type="entry name" value="Pkinase"/>
    <property type="match status" value="1"/>
</dbReference>
<dbReference type="InterPro" id="IPR000719">
    <property type="entry name" value="Prot_kinase_dom"/>
</dbReference>
<dbReference type="PANTHER" id="PTHR43289:SF34">
    <property type="entry name" value="SERINE_THREONINE-PROTEIN KINASE YBDM-RELATED"/>
    <property type="match status" value="1"/>
</dbReference>
<dbReference type="Proteomes" id="UP000245697">
    <property type="component" value="Unassembled WGS sequence"/>
</dbReference>
<dbReference type="CDD" id="cd14014">
    <property type="entry name" value="STKc_PknB_like"/>
    <property type="match status" value="1"/>
</dbReference>
<evidence type="ECO:0000259" key="6">
    <source>
        <dbReference type="PROSITE" id="PS50011"/>
    </source>
</evidence>
<dbReference type="GO" id="GO:0005524">
    <property type="term" value="F:ATP binding"/>
    <property type="evidence" value="ECO:0007669"/>
    <property type="project" value="UniProtKB-KW"/>
</dbReference>
<dbReference type="PROSITE" id="PS50011">
    <property type="entry name" value="PROTEIN_KINASE_DOM"/>
    <property type="match status" value="1"/>
</dbReference>
<dbReference type="SUPFAM" id="SSF56112">
    <property type="entry name" value="Protein kinase-like (PK-like)"/>
    <property type="match status" value="1"/>
</dbReference>
<dbReference type="InterPro" id="IPR011009">
    <property type="entry name" value="Kinase-like_dom_sf"/>
</dbReference>
<organism evidence="7 8">
    <name type="scientific">Actinoplanes xinjiangensis</name>
    <dbReference type="NCBI Taxonomy" id="512350"/>
    <lineage>
        <taxon>Bacteria</taxon>
        <taxon>Bacillati</taxon>
        <taxon>Actinomycetota</taxon>
        <taxon>Actinomycetes</taxon>
        <taxon>Micromonosporales</taxon>
        <taxon>Micromonosporaceae</taxon>
        <taxon>Actinoplanes</taxon>
    </lineage>
</organism>
<accession>A0A316FTI2</accession>
<dbReference type="AlphaFoldDB" id="A0A316FTI2"/>
<dbReference type="EMBL" id="QGGR01000001">
    <property type="protein sequence ID" value="PWK52038.1"/>
    <property type="molecule type" value="Genomic_DNA"/>
</dbReference>
<keyword evidence="7" id="KW-0723">Serine/threonine-protein kinase</keyword>
<sequence>MKSPLRPGDPHELGGYELLARLGEGGMGSVFLARRIRGRRTGGPRHDGRHDLRHGDGHGRRYDGDPRYENRHEGDARYESGYDGDARYESGYDGDPRYEGRHDGDPRHGGRRGGEPRHGGRYDDDPRYDDRYDSDPRHDGRHDDAPLVAIKIIKAEYAHEEEFRGRFRSEVKRARQVPPFCTAAVLDADPEHETPYLVVEYVDGPSLDEVVTRDGPLADSRLHGVAVGVATALTAIHGAGVIHRDLKPRNVLFALGSPKVIDFGIARALEVTSQHTHPDQMVGTVAYMAPERFDGIHRDITPAADVFAWGAVIAYAGTGRTPFRADSPVATAARILTQPPDLTGLSGPLADLVALALSKDPDDRPTAHELLNLLLAQNTDPNMISRPPALDPRLREAAEAAQLSGRHVSGSGRRIEIPVRRPKRRRRTVVAATAAATVLMAAVGLYSRNLDTEPVVDTTGSDTVAQLSMPVPGAVRGPWVVDSLERRGQWKATTDGFGGTCSFKDGLVMATSSFMMVCPGTTASFAGDQSISAGVAVRNDKSCAEIQFRAVGDSSYWLDLCPQLIRIRHQGAVQTTTLGSVESDLFAPGLRRAVVLSILDENASVSVDGTDMLDATLTDPSLLAGKVGFGVGPVDAARNDEALVGATVTDTEIRPIEDTETVPDPSAPAFTDVRTGRTKSIVKVRAYHPKNRSIVVEPVLFMTGDEYCTTFGLEPSQDAPCEQAWVTEDSRMLLTLPTSASPKLTSVLEDPQRCAGDPVVAGTCTLPAEKLATRLGTDGLAEVTTADGVVTSVAELYTP</sequence>